<feature type="binding site" evidence="13">
    <location>
        <position position="112"/>
    </location>
    <ligand>
        <name>ATP</name>
        <dbReference type="ChEBI" id="CHEBI:30616"/>
    </ligand>
</feature>
<evidence type="ECO:0000256" key="7">
    <source>
        <dbReference type="ARBA" id="ARBA00022741"/>
    </source>
</evidence>
<dbReference type="WBParaSite" id="TMUE_0000001283.3">
    <property type="protein sequence ID" value="TMUE_0000001283.3"/>
    <property type="gene ID" value="WBGene00297185"/>
</dbReference>
<feature type="binding site" evidence="13">
    <location>
        <begin position="103"/>
        <end position="105"/>
    </location>
    <ligand>
        <name>ATP</name>
        <dbReference type="ChEBI" id="CHEBI:30616"/>
    </ligand>
</feature>
<dbReference type="InterPro" id="IPR007012">
    <property type="entry name" value="PolA_pol_cen_dom"/>
</dbReference>
<dbReference type="FunFam" id="1.10.1410.10:FF:000001">
    <property type="entry name" value="Putative poly(A) polymerase gamma"/>
    <property type="match status" value="1"/>
</dbReference>
<evidence type="ECO:0000256" key="3">
    <source>
        <dbReference type="ARBA" id="ARBA00010912"/>
    </source>
</evidence>
<evidence type="ECO:0000256" key="15">
    <source>
        <dbReference type="SAM" id="MobiDB-lite"/>
    </source>
</evidence>
<keyword evidence="6 14" id="KW-0479">Metal-binding</keyword>
<feature type="region of interest" description="Disordered" evidence="15">
    <location>
        <begin position="558"/>
        <end position="582"/>
    </location>
</feature>
<dbReference type="GO" id="GO:1990817">
    <property type="term" value="F:poly(A) RNA polymerase activity"/>
    <property type="evidence" value="ECO:0007669"/>
    <property type="project" value="UniProtKB-UniRule"/>
</dbReference>
<dbReference type="GO" id="GO:0003723">
    <property type="term" value="F:RNA binding"/>
    <property type="evidence" value="ECO:0007669"/>
    <property type="project" value="UniProtKB-UniRule"/>
</dbReference>
<dbReference type="WBParaSite" id="TMUE_3000014760.6">
    <property type="protein sequence ID" value="TMUE_3000014760.6"/>
    <property type="gene ID" value="WBGene00302311"/>
</dbReference>
<dbReference type="FunFam" id="3.30.460.10:FF:000002">
    <property type="entry name" value="Poly(A) polymerase alpha, putative"/>
    <property type="match status" value="1"/>
</dbReference>
<dbReference type="WBParaSite" id="TMUE_0000001283.5">
    <property type="protein sequence ID" value="TMUE_0000001283.5"/>
    <property type="gene ID" value="WBGene00297185"/>
</dbReference>
<feature type="binding site" evidence="14">
    <location>
        <position position="118"/>
    </location>
    <ligand>
        <name>Mg(2+)</name>
        <dbReference type="ChEBI" id="CHEBI:18420"/>
        <label>1</label>
        <note>catalytic</note>
    </ligand>
</feature>
<feature type="region of interest" description="Disordered" evidence="15">
    <location>
        <begin position="1"/>
        <end position="24"/>
    </location>
</feature>
<evidence type="ECO:0000259" key="16">
    <source>
        <dbReference type="Pfam" id="PF04926"/>
    </source>
</evidence>
<dbReference type="WBParaSite" id="TMUE_0000001283.1">
    <property type="protein sequence ID" value="TMUE_0000001283.1"/>
    <property type="gene ID" value="WBGene00297185"/>
</dbReference>
<dbReference type="GO" id="GO:0005524">
    <property type="term" value="F:ATP binding"/>
    <property type="evidence" value="ECO:0007669"/>
    <property type="project" value="UniProtKB-UniRule"/>
</dbReference>
<dbReference type="GO" id="GO:0046872">
    <property type="term" value="F:metal ion binding"/>
    <property type="evidence" value="ECO:0007669"/>
    <property type="project" value="UniProtKB-KW"/>
</dbReference>
<feature type="binding site" evidence="14">
    <location>
        <position position="118"/>
    </location>
    <ligand>
        <name>Mg(2+)</name>
        <dbReference type="ChEBI" id="CHEBI:18420"/>
        <label>2</label>
        <note>catalytic</note>
    </ligand>
</feature>
<dbReference type="WBParaSite" id="TMUE_0000001283.4">
    <property type="protein sequence ID" value="TMUE_0000001283.4"/>
    <property type="gene ID" value="WBGene00297185"/>
</dbReference>
<evidence type="ECO:0000256" key="12">
    <source>
        <dbReference type="PIRNR" id="PIRNR018425"/>
    </source>
</evidence>
<feature type="domain" description="Poly(A) polymerase central" evidence="17">
    <location>
        <begin position="222"/>
        <end position="371"/>
    </location>
</feature>
<dbReference type="WBParaSite" id="TMUE_3000014760.1">
    <property type="protein sequence ID" value="TMUE_3000014760.1"/>
    <property type="gene ID" value="WBGene00302311"/>
</dbReference>
<sequence length="708" mass="79006">MAVTIPPDGSSPGPSNGDDVPQYGITAPISVSEASKHEIVQSTQLDEYLHSQGVYETDEELSQRMEVLRKINVLVRNWIRDLSIERNIPADVAETVGGKVFTFGSYRLGVHTKGADIDTLCVAPRHILREDFFNSFWDLLRKQPEVTECLRIEDAFVPVIKMKFDGIELDMLFARLNLKEVHEDQTLDDDSLLLNLDEKCIRSLNGCRVTDEILRLVPNKENFRLTLRAIKLWAKKKRIYSNAFGYLGGVSWAMLVARTCQLYPNATPSVLVGKFFLIFTRWNWPKPVLLKNASPTPACFSRLMDLVWDPRVKISDRFHLMPIITPAFPQQNSTFNVTTSTRTIIEEAMNEALDVTMDILVGKSSWSKLFEPSNFFWKYKHYIALMGYASTAEDLLVFTGLVESRLRVLVAQFERNPGMDLIHLVPEHFVPTNRDPNAAGKEVFWLFGIEIKKSSNIRNIDLTSDVQTFVDVVAKHGMFSRTFRVGMRLQAKYLKRKDLSTLLPESILSQGKAARICSSKSSKKPSGASPCASVASVGTAIVHAKSTSELMDVVRPAVTPGPAKASKETGGKLANSTSDSDLNSVAEMQVSKERDAAFADEIEAAYVDMQKKKEVEMLEEAKSEPKRRATSPEGPLLPSPKKQVFANDERAQDCSVPADTVNLEHCQTSNEPTLAKVALSNKELSDITSPHLAAAPSVRSKSLKMHLK</sequence>
<dbReference type="InterPro" id="IPR007010">
    <property type="entry name" value="PolA_pol_RNA-bd_dom"/>
</dbReference>
<evidence type="ECO:0000256" key="5">
    <source>
        <dbReference type="ARBA" id="ARBA00022679"/>
    </source>
</evidence>
<keyword evidence="4 12" id="KW-0507">mRNA processing</keyword>
<feature type="binding site" evidence="13">
    <location>
        <begin position="116"/>
        <end position="118"/>
    </location>
    <ligand>
        <name>ATP</name>
        <dbReference type="ChEBI" id="CHEBI:30616"/>
    </ligand>
</feature>
<feature type="region of interest" description="Disordered" evidence="15">
    <location>
        <begin position="687"/>
        <end position="708"/>
    </location>
</feature>
<dbReference type="GO" id="GO:0006397">
    <property type="term" value="P:mRNA processing"/>
    <property type="evidence" value="ECO:0007669"/>
    <property type="project" value="UniProtKB-KW"/>
</dbReference>
<dbReference type="AlphaFoldDB" id="A0A5S6Q233"/>
<comment type="cofactor">
    <cofactor evidence="1">
        <name>Mn(2+)</name>
        <dbReference type="ChEBI" id="CHEBI:29035"/>
    </cofactor>
</comment>
<dbReference type="Gene3D" id="1.10.1410.10">
    <property type="match status" value="1"/>
</dbReference>
<dbReference type="WBParaSite" id="TMUE_0000001283.2">
    <property type="protein sequence ID" value="TMUE_0000001283.2"/>
    <property type="gene ID" value="WBGene00297185"/>
</dbReference>
<feature type="binding site" evidence="13">
    <location>
        <position position="240"/>
    </location>
    <ligand>
        <name>ATP</name>
        <dbReference type="ChEBI" id="CHEBI:30616"/>
    </ligand>
</feature>
<evidence type="ECO:0000259" key="18">
    <source>
        <dbReference type="Pfam" id="PF20750"/>
    </source>
</evidence>
<comment type="similarity">
    <text evidence="3 12">Belongs to the poly(A) polymerase family.</text>
</comment>
<evidence type="ECO:0000256" key="13">
    <source>
        <dbReference type="PIRSR" id="PIRSR018425-1"/>
    </source>
</evidence>
<dbReference type="GO" id="GO:0031123">
    <property type="term" value="P:RNA 3'-end processing"/>
    <property type="evidence" value="ECO:0007669"/>
    <property type="project" value="InterPro"/>
</dbReference>
<feature type="binding site" evidence="14">
    <location>
        <position position="170"/>
    </location>
    <ligand>
        <name>Mg(2+)</name>
        <dbReference type="ChEBI" id="CHEBI:18420"/>
        <label>2</label>
        <note>catalytic</note>
    </ligand>
</feature>
<dbReference type="PIRSF" id="PIRSF018425">
    <property type="entry name" value="PolyA_polymerase"/>
    <property type="match status" value="1"/>
</dbReference>
<dbReference type="Proteomes" id="UP000046395">
    <property type="component" value="Unassembled WGS sequence"/>
</dbReference>
<dbReference type="Pfam" id="PF20750">
    <property type="entry name" value="PAP_NTPase"/>
    <property type="match status" value="1"/>
</dbReference>
<evidence type="ECO:0000313" key="19">
    <source>
        <dbReference type="Proteomes" id="UP000046395"/>
    </source>
</evidence>
<feature type="compositionally biased region" description="Basic and acidic residues" evidence="15">
    <location>
        <begin position="617"/>
        <end position="627"/>
    </location>
</feature>
<dbReference type="EC" id="2.7.7.19" evidence="12"/>
<evidence type="ECO:0000256" key="2">
    <source>
        <dbReference type="ARBA" id="ARBA00004123"/>
    </source>
</evidence>
<keyword evidence="5 12" id="KW-0808">Transferase</keyword>
<dbReference type="Gene3D" id="3.30.460.10">
    <property type="entry name" value="Beta Polymerase, domain 2"/>
    <property type="match status" value="1"/>
</dbReference>
<dbReference type="SUPFAM" id="SSF55003">
    <property type="entry name" value="PAP/Archaeal CCA-adding enzyme, C-terminal domain"/>
    <property type="match status" value="1"/>
</dbReference>
<dbReference type="STRING" id="70415.A0A5S6Q233"/>
<feature type="binding site" evidence="13">
    <location>
        <position position="170"/>
    </location>
    <ligand>
        <name>ATP</name>
        <dbReference type="ChEBI" id="CHEBI:30616"/>
    </ligand>
</feature>
<evidence type="ECO:0000256" key="1">
    <source>
        <dbReference type="ARBA" id="ARBA00001936"/>
    </source>
</evidence>
<comment type="function">
    <text evidence="12">Polymerase that creates the 3'-poly(A) tail of mRNA's.</text>
</comment>
<dbReference type="SUPFAM" id="SSF81301">
    <property type="entry name" value="Nucleotidyltransferase"/>
    <property type="match status" value="1"/>
</dbReference>
<dbReference type="InterPro" id="IPR014492">
    <property type="entry name" value="PolyA_polymerase"/>
</dbReference>
<dbReference type="SUPFAM" id="SSF81631">
    <property type="entry name" value="PAP/OAS1 substrate-binding domain"/>
    <property type="match status" value="1"/>
</dbReference>
<feature type="domain" description="Poly(A) polymerase nucleotidyltransferase" evidence="18">
    <location>
        <begin position="24"/>
        <end position="217"/>
    </location>
</feature>
<feature type="compositionally biased region" description="Low complexity" evidence="15">
    <location>
        <begin position="1"/>
        <end position="21"/>
    </location>
</feature>
<dbReference type="InterPro" id="IPR048840">
    <property type="entry name" value="PolA_pol_NTPase"/>
</dbReference>
<comment type="subcellular location">
    <subcellularLocation>
        <location evidence="2 12">Nucleus</location>
    </subcellularLocation>
</comment>
<name>A0A5S6Q233_TRIMR</name>
<evidence type="ECO:0000259" key="17">
    <source>
        <dbReference type="Pfam" id="PF04928"/>
    </source>
</evidence>
<feature type="binding site" evidence="14">
    <location>
        <position position="116"/>
    </location>
    <ligand>
        <name>Mg(2+)</name>
        <dbReference type="ChEBI" id="CHEBI:18420"/>
        <label>1</label>
        <note>catalytic</note>
    </ligand>
</feature>
<dbReference type="Pfam" id="PF04926">
    <property type="entry name" value="PAP_RNA-bind"/>
    <property type="match status" value="1"/>
</dbReference>
<organism evidence="19 20">
    <name type="scientific">Trichuris muris</name>
    <name type="common">Mouse whipworm</name>
    <dbReference type="NCBI Taxonomy" id="70415"/>
    <lineage>
        <taxon>Eukaryota</taxon>
        <taxon>Metazoa</taxon>
        <taxon>Ecdysozoa</taxon>
        <taxon>Nematoda</taxon>
        <taxon>Enoplea</taxon>
        <taxon>Dorylaimia</taxon>
        <taxon>Trichinellida</taxon>
        <taxon>Trichuridae</taxon>
        <taxon>Trichuris</taxon>
    </lineage>
</organism>
<keyword evidence="9 14" id="KW-0460">Magnesium</keyword>
<dbReference type="PANTHER" id="PTHR10682">
    <property type="entry name" value="POLY A POLYMERASE"/>
    <property type="match status" value="1"/>
</dbReference>
<dbReference type="GO" id="GO:0005634">
    <property type="term" value="C:nucleus"/>
    <property type="evidence" value="ECO:0007669"/>
    <property type="project" value="UniProtKB-SubCell"/>
</dbReference>
<dbReference type="InterPro" id="IPR011068">
    <property type="entry name" value="NuclTrfase_I-like_C"/>
</dbReference>
<evidence type="ECO:0000256" key="8">
    <source>
        <dbReference type="ARBA" id="ARBA00022840"/>
    </source>
</evidence>
<evidence type="ECO:0000256" key="9">
    <source>
        <dbReference type="ARBA" id="ARBA00022842"/>
    </source>
</evidence>
<feature type="region of interest" description="Disordered" evidence="15">
    <location>
        <begin position="617"/>
        <end position="653"/>
    </location>
</feature>
<feature type="binding site" evidence="13">
    <location>
        <begin position="249"/>
        <end position="250"/>
    </location>
    <ligand>
        <name>ATP</name>
        <dbReference type="ChEBI" id="CHEBI:30616"/>
    </ligand>
</feature>
<keyword evidence="19" id="KW-1185">Reference proteome</keyword>
<comment type="catalytic activity">
    <reaction evidence="11 12">
        <text>RNA(n) + ATP = RNA(n)-3'-adenine ribonucleotide + diphosphate</text>
        <dbReference type="Rhea" id="RHEA:11332"/>
        <dbReference type="Rhea" id="RHEA-COMP:14527"/>
        <dbReference type="Rhea" id="RHEA-COMP:17347"/>
        <dbReference type="ChEBI" id="CHEBI:30616"/>
        <dbReference type="ChEBI" id="CHEBI:33019"/>
        <dbReference type="ChEBI" id="CHEBI:140395"/>
        <dbReference type="ChEBI" id="CHEBI:173115"/>
        <dbReference type="EC" id="2.7.7.19"/>
    </reaction>
</comment>
<evidence type="ECO:0000256" key="11">
    <source>
        <dbReference type="ARBA" id="ARBA00048830"/>
    </source>
</evidence>
<reference evidence="19" key="2">
    <citation type="submission" date="2014-03" db="EMBL/GenBank/DDBJ databases">
        <title>The whipworm genome and dual-species transcriptomics of an intimate host-pathogen interaction.</title>
        <authorList>
            <person name="Foth B.J."/>
            <person name="Tsai I.J."/>
            <person name="Reid A.J."/>
            <person name="Bancroft A.J."/>
            <person name="Nichol S."/>
            <person name="Tracey A."/>
            <person name="Holroyd N."/>
            <person name="Cotton J.A."/>
            <person name="Stanley E.J."/>
            <person name="Zarowiecki M."/>
            <person name="Liu J.Z."/>
            <person name="Huckvale T."/>
            <person name="Cooper P.J."/>
            <person name="Grencis R.K."/>
            <person name="Berriman M."/>
        </authorList>
    </citation>
    <scope>NUCLEOTIDE SEQUENCE [LARGE SCALE GENOMIC DNA]</scope>
    <source>
        <strain evidence="19">Edinburgh</strain>
    </source>
</reference>
<dbReference type="PANTHER" id="PTHR10682:SF10">
    <property type="entry name" value="POLYNUCLEOTIDE ADENYLYLTRANSFERASE"/>
    <property type="match status" value="1"/>
</dbReference>
<dbReference type="WBParaSite" id="TMUE_3000014760.2">
    <property type="protein sequence ID" value="TMUE_3000014760.2"/>
    <property type="gene ID" value="WBGene00302311"/>
</dbReference>
<keyword evidence="7 12" id="KW-0547">Nucleotide-binding</keyword>
<feature type="binding site" evidence="14">
    <location>
        <position position="116"/>
    </location>
    <ligand>
        <name>Mg(2+)</name>
        <dbReference type="ChEBI" id="CHEBI:18420"/>
        <label>2</label>
        <note>catalytic</note>
    </ligand>
</feature>
<dbReference type="Gene3D" id="3.30.70.590">
    <property type="entry name" value="Poly(A) polymerase predicted RNA binding domain"/>
    <property type="match status" value="1"/>
</dbReference>
<proteinExistence type="inferred from homology"/>
<accession>A0A5S6Q233</accession>
<evidence type="ECO:0000313" key="21">
    <source>
        <dbReference type="WBParaSite" id="TMUE_3000014760.1"/>
    </source>
</evidence>
<dbReference type="WBParaSite" id="TMUE_3000014760.3">
    <property type="protein sequence ID" value="TMUE_3000014760.3"/>
    <property type="gene ID" value="WBGene00302311"/>
</dbReference>
<reference evidence="20 21" key="3">
    <citation type="submission" date="2019-12" db="UniProtKB">
        <authorList>
            <consortium name="WormBaseParasite"/>
        </authorList>
    </citation>
    <scope>IDENTIFICATION</scope>
</reference>
<evidence type="ECO:0000256" key="14">
    <source>
        <dbReference type="PIRSR" id="PIRSR018425-2"/>
    </source>
</evidence>
<keyword evidence="10 12" id="KW-0539">Nucleus</keyword>
<feature type="binding site" evidence="13">
    <location>
        <position position="231"/>
    </location>
    <ligand>
        <name>ATP</name>
        <dbReference type="ChEBI" id="CHEBI:30616"/>
    </ligand>
</feature>
<dbReference type="WBParaSite" id="TMUE_3000014760.5">
    <property type="protein sequence ID" value="TMUE_3000014760.5"/>
    <property type="gene ID" value="WBGene00302311"/>
</dbReference>
<dbReference type="Pfam" id="PF04928">
    <property type="entry name" value="PAP_central"/>
    <property type="match status" value="1"/>
</dbReference>
<dbReference type="InterPro" id="IPR043519">
    <property type="entry name" value="NT_sf"/>
</dbReference>
<dbReference type="CDD" id="cd05402">
    <property type="entry name" value="NT_PAP_TUTase"/>
    <property type="match status" value="1"/>
</dbReference>
<feature type="domain" description="Poly(A) polymerase RNA-binding" evidence="16">
    <location>
        <begin position="374"/>
        <end position="430"/>
    </location>
</feature>
<protein>
    <recommendedName>
        <fullName evidence="12">Poly(A) polymerase</fullName>
        <ecNumber evidence="12">2.7.7.19</ecNumber>
    </recommendedName>
</protein>
<keyword evidence="8 12" id="KW-0067">ATP-binding</keyword>
<evidence type="ECO:0000256" key="10">
    <source>
        <dbReference type="ARBA" id="ARBA00023242"/>
    </source>
</evidence>
<evidence type="ECO:0000256" key="6">
    <source>
        <dbReference type="ARBA" id="ARBA00022723"/>
    </source>
</evidence>
<comment type="cofactor">
    <cofactor evidence="14">
        <name>Mg(2+)</name>
        <dbReference type="ChEBI" id="CHEBI:18420"/>
    </cofactor>
    <text evidence="14">Binds 2 magnesium ions. Also active with manganese.</text>
</comment>
<evidence type="ECO:0000256" key="4">
    <source>
        <dbReference type="ARBA" id="ARBA00022664"/>
    </source>
</evidence>
<evidence type="ECO:0000313" key="20">
    <source>
        <dbReference type="WBParaSite" id="TMUE_0000001283.1"/>
    </source>
</evidence>
<dbReference type="WBParaSite" id="TMUE_3000014760.4">
    <property type="protein sequence ID" value="TMUE_3000014760.4"/>
    <property type="gene ID" value="WBGene00302311"/>
</dbReference>
<reference evidence="19" key="1">
    <citation type="submission" date="2013-11" db="EMBL/GenBank/DDBJ databases">
        <authorList>
            <person name="Aslett M."/>
        </authorList>
    </citation>
    <scope>NUCLEOTIDE SEQUENCE [LARGE SCALE GENOMIC DNA]</scope>
    <source>
        <strain evidence="19">Edinburgh</strain>
    </source>
</reference>